<evidence type="ECO:0000256" key="7">
    <source>
        <dbReference type="ARBA" id="ARBA00040574"/>
    </source>
</evidence>
<reference evidence="13" key="1">
    <citation type="submission" date="2020-04" db="EMBL/GenBank/DDBJ databases">
        <authorList>
            <person name="Alioto T."/>
            <person name="Alioto T."/>
            <person name="Gomez Garrido J."/>
        </authorList>
    </citation>
    <scope>NUCLEOTIDE SEQUENCE</scope>
    <source>
        <strain evidence="13">A484AB</strain>
    </source>
</reference>
<evidence type="ECO:0000256" key="4">
    <source>
        <dbReference type="ARBA" id="ARBA00022737"/>
    </source>
</evidence>
<comment type="catalytic activity">
    <reaction evidence="10">
        <text>cytidine + H2O + H(+) = uridine + NH4(+)</text>
        <dbReference type="Rhea" id="RHEA:16069"/>
        <dbReference type="ChEBI" id="CHEBI:15377"/>
        <dbReference type="ChEBI" id="CHEBI:15378"/>
        <dbReference type="ChEBI" id="CHEBI:16704"/>
        <dbReference type="ChEBI" id="CHEBI:17562"/>
        <dbReference type="ChEBI" id="CHEBI:28938"/>
        <dbReference type="EC" id="3.5.4.5"/>
    </reaction>
</comment>
<evidence type="ECO:0000259" key="12">
    <source>
        <dbReference type="PROSITE" id="PS51747"/>
    </source>
</evidence>
<keyword evidence="5" id="KW-0378">Hydrolase</keyword>
<feature type="region of interest" description="Disordered" evidence="11">
    <location>
        <begin position="116"/>
        <end position="144"/>
    </location>
</feature>
<protein>
    <recommendedName>
        <fullName evidence="7">Cytidine and dCMP deaminase domain-containing protein 1</fullName>
        <ecNumber evidence="2">3.5.4.5</ecNumber>
    </recommendedName>
    <alternativeName>
        <fullName evidence="8">Cytidine deaminase</fullName>
    </alternativeName>
</protein>
<feature type="domain" description="CMP/dCMP-type deaminase" evidence="12">
    <location>
        <begin position="427"/>
        <end position="568"/>
    </location>
</feature>
<dbReference type="Gene3D" id="3.40.140.10">
    <property type="entry name" value="Cytidine Deaminase, domain 2"/>
    <property type="match status" value="2"/>
</dbReference>
<sequence>QLKLDLGRQFQLTFHRKIPNFVPNFANSLPSSKVHNEIHKQPIKCPVYKPICEFHYELLNLATNLRNGTLELCCYVARLFKITSHRPYWQANLHKTSNTEALSVADQNGIENAPTDSYVENVNPTHQTSTDQTPAKNDKKKKPYAKSYPRVSKENLYMIIALWMEDFVDEAPKDHKKVGAVLVLPNDVVLAADCSRDGVHAVARLLMKHYDKAKGCKMFMSRKPCPFCAKLLVQSKVERVLFLPFEPEYYHAPKLLEPDTDGKTPEEIKKINYNLNKPNRSKMKQVDMLFTASPIAQTQFVLQVEKDVLKRAKRDTPKKDIEIVNDKKEKFIEKYSAFDKKSKWMEHIKEDLPWPVFDKNIGKKVRRDFRKVMKWIARVLVIPQSQSKPERARGLNFDFELCEISKEHSNVFNPVNEETVKQVQQVKQAKYLIEIARFLATRTDDPTTGVGAVIVNPEMQILALGWNGFPLKAHYGEFGRGSDKDKSDKKYPYVIHAEQNALLMRNNKNIEGSILFVTRPPCNECAPLIAMEGVKIVVVDSDVVTKKFPEMVKDGQFVCYQTKKQLPV</sequence>
<feature type="non-terminal residue" evidence="13">
    <location>
        <position position="568"/>
    </location>
</feature>
<evidence type="ECO:0000256" key="9">
    <source>
        <dbReference type="ARBA" id="ARBA00049252"/>
    </source>
</evidence>
<dbReference type="PANTHER" id="PTHR11086:SF14">
    <property type="entry name" value="CYTIDINE AND DCMP DEAMINASE DOMAIN-CONTAINING PROTEIN 1"/>
    <property type="match status" value="1"/>
</dbReference>
<keyword evidence="4" id="KW-0677">Repeat</keyword>
<dbReference type="InterPro" id="IPR002125">
    <property type="entry name" value="CMP_dCMP_dom"/>
</dbReference>
<evidence type="ECO:0000256" key="10">
    <source>
        <dbReference type="ARBA" id="ARBA00049558"/>
    </source>
</evidence>
<feature type="domain" description="CMP/dCMP-type deaminase" evidence="12">
    <location>
        <begin position="158"/>
        <end position="264"/>
    </location>
</feature>
<dbReference type="EMBL" id="CACRXK020026817">
    <property type="protein sequence ID" value="CAB4040454.1"/>
    <property type="molecule type" value="Genomic_DNA"/>
</dbReference>
<evidence type="ECO:0000256" key="5">
    <source>
        <dbReference type="ARBA" id="ARBA00022801"/>
    </source>
</evidence>
<proteinExistence type="inferred from homology"/>
<evidence type="ECO:0000256" key="3">
    <source>
        <dbReference type="ARBA" id="ARBA00022723"/>
    </source>
</evidence>
<comment type="caution">
    <text evidence="13">The sequence shown here is derived from an EMBL/GenBank/DDBJ whole genome shotgun (WGS) entry which is preliminary data.</text>
</comment>
<evidence type="ECO:0000256" key="8">
    <source>
        <dbReference type="ARBA" id="ARBA00041919"/>
    </source>
</evidence>
<evidence type="ECO:0000313" key="14">
    <source>
        <dbReference type="Proteomes" id="UP001152795"/>
    </source>
</evidence>
<dbReference type="InterPro" id="IPR016192">
    <property type="entry name" value="APOBEC/CMP_deaminase_Zn-bd"/>
</dbReference>
<dbReference type="InterPro" id="IPR016193">
    <property type="entry name" value="Cytidine_deaminase-like"/>
</dbReference>
<dbReference type="InterPro" id="IPR015517">
    <property type="entry name" value="dCMP_deaminase-rel"/>
</dbReference>
<evidence type="ECO:0000256" key="11">
    <source>
        <dbReference type="SAM" id="MobiDB-lite"/>
    </source>
</evidence>
<organism evidence="13 14">
    <name type="scientific">Paramuricea clavata</name>
    <name type="common">Red gorgonian</name>
    <name type="synonym">Violescent sea-whip</name>
    <dbReference type="NCBI Taxonomy" id="317549"/>
    <lineage>
        <taxon>Eukaryota</taxon>
        <taxon>Metazoa</taxon>
        <taxon>Cnidaria</taxon>
        <taxon>Anthozoa</taxon>
        <taxon>Octocorallia</taxon>
        <taxon>Malacalcyonacea</taxon>
        <taxon>Plexauridae</taxon>
        <taxon>Paramuricea</taxon>
    </lineage>
</organism>
<dbReference type="GO" id="GO:0004132">
    <property type="term" value="F:dCMP deaminase activity"/>
    <property type="evidence" value="ECO:0007669"/>
    <property type="project" value="TreeGrafter"/>
</dbReference>
<dbReference type="Proteomes" id="UP001152795">
    <property type="component" value="Unassembled WGS sequence"/>
</dbReference>
<name>A0A6S7KC57_PARCT</name>
<evidence type="ECO:0000256" key="1">
    <source>
        <dbReference type="ARBA" id="ARBA00006576"/>
    </source>
</evidence>
<dbReference type="AlphaFoldDB" id="A0A6S7KC57"/>
<dbReference type="PANTHER" id="PTHR11086">
    <property type="entry name" value="DEOXYCYTIDYLATE DEAMINASE-RELATED"/>
    <property type="match status" value="1"/>
</dbReference>
<accession>A0A6S7KC57</accession>
<dbReference type="GO" id="GO:0005737">
    <property type="term" value="C:cytoplasm"/>
    <property type="evidence" value="ECO:0007669"/>
    <property type="project" value="TreeGrafter"/>
</dbReference>
<keyword evidence="6" id="KW-0862">Zinc</keyword>
<evidence type="ECO:0000313" key="13">
    <source>
        <dbReference type="EMBL" id="CAB4040454.1"/>
    </source>
</evidence>
<dbReference type="SUPFAM" id="SSF53927">
    <property type="entry name" value="Cytidine deaminase-like"/>
    <property type="match status" value="2"/>
</dbReference>
<dbReference type="EC" id="3.5.4.5" evidence="2"/>
<comment type="similarity">
    <text evidence="1">Belongs to the cytidine and deoxycytidylate deaminase family.</text>
</comment>
<comment type="catalytic activity">
    <reaction evidence="9">
        <text>2'-deoxycytidine + H2O + H(+) = 2'-deoxyuridine + NH4(+)</text>
        <dbReference type="Rhea" id="RHEA:13433"/>
        <dbReference type="ChEBI" id="CHEBI:15377"/>
        <dbReference type="ChEBI" id="CHEBI:15378"/>
        <dbReference type="ChEBI" id="CHEBI:15698"/>
        <dbReference type="ChEBI" id="CHEBI:16450"/>
        <dbReference type="ChEBI" id="CHEBI:28938"/>
        <dbReference type="EC" id="3.5.4.5"/>
    </reaction>
</comment>
<evidence type="ECO:0000256" key="6">
    <source>
        <dbReference type="ARBA" id="ARBA00022833"/>
    </source>
</evidence>
<feature type="compositionally biased region" description="Polar residues" evidence="11">
    <location>
        <begin position="116"/>
        <end position="133"/>
    </location>
</feature>
<evidence type="ECO:0000256" key="2">
    <source>
        <dbReference type="ARBA" id="ARBA00012783"/>
    </source>
</evidence>
<keyword evidence="3" id="KW-0479">Metal-binding</keyword>
<dbReference type="OrthoDB" id="6710946at2759"/>
<gene>
    <name evidence="13" type="ORF">PACLA_8A007942</name>
</gene>
<feature type="non-terminal residue" evidence="13">
    <location>
        <position position="1"/>
    </location>
</feature>
<dbReference type="PROSITE" id="PS00903">
    <property type="entry name" value="CYT_DCMP_DEAMINASES_1"/>
    <property type="match status" value="1"/>
</dbReference>
<dbReference type="GO" id="GO:0008270">
    <property type="term" value="F:zinc ion binding"/>
    <property type="evidence" value="ECO:0007669"/>
    <property type="project" value="InterPro"/>
</dbReference>
<dbReference type="PROSITE" id="PS51747">
    <property type="entry name" value="CYT_DCMP_DEAMINASES_2"/>
    <property type="match status" value="2"/>
</dbReference>
<keyword evidence="14" id="KW-1185">Reference proteome</keyword>
<dbReference type="Pfam" id="PF00383">
    <property type="entry name" value="dCMP_cyt_deam_1"/>
    <property type="match status" value="2"/>
</dbReference>